<keyword evidence="8" id="KW-0808">Transferase</keyword>
<dbReference type="Pfam" id="PF00777">
    <property type="entry name" value="Glyco_transf_29"/>
    <property type="match status" value="2"/>
</dbReference>
<dbReference type="PIRSF" id="PIRSF005557">
    <property type="entry name" value="Sialyl_trans"/>
    <property type="match status" value="1"/>
</dbReference>
<dbReference type="GO" id="GO:0003836">
    <property type="term" value="F:beta-galactoside (CMP) alpha-2,3-sialyltransferase activity"/>
    <property type="evidence" value="ECO:0007669"/>
    <property type="project" value="UniProtKB-EC"/>
</dbReference>
<keyword evidence="11" id="KW-1133">Transmembrane helix</keyword>
<evidence type="ECO:0000256" key="35">
    <source>
        <dbReference type="SAM" id="MobiDB-lite"/>
    </source>
</evidence>
<dbReference type="GO" id="GO:0032580">
    <property type="term" value="C:Golgi cisterna membrane"/>
    <property type="evidence" value="ECO:0007669"/>
    <property type="project" value="UniProtKB-SubCell"/>
</dbReference>
<comment type="subcellular location">
    <subcellularLocation>
        <location evidence="1">Golgi apparatus</location>
        <location evidence="1">Golgi stack membrane</location>
        <topology evidence="1">Single-pass type II membrane protein</topology>
    </subcellularLocation>
    <subcellularLocation>
        <location evidence="2">Secreted</location>
    </subcellularLocation>
</comment>
<dbReference type="Gene3D" id="3.90.1480.20">
    <property type="entry name" value="Glycosyl transferase family 29"/>
    <property type="match status" value="1"/>
</dbReference>
<dbReference type="AlphaFoldDB" id="A0A8J6GNY5"/>
<dbReference type="Proteomes" id="UP000710432">
    <property type="component" value="Unassembled WGS sequence"/>
</dbReference>
<keyword evidence="12" id="KW-0333">Golgi apparatus</keyword>
<comment type="catalytic activity">
    <reaction evidence="26">
        <text>ganglioside GM1 (d18:1(4E)/18:0) + CMP-N-acetyl-beta-neuraminate = ganglioside GD1a (18:1(4E)/18:0) + CMP + H(+)</text>
        <dbReference type="Rhea" id="RHEA:48248"/>
        <dbReference type="ChEBI" id="CHEBI:15378"/>
        <dbReference type="ChEBI" id="CHEBI:57812"/>
        <dbReference type="ChEBI" id="CHEBI:60377"/>
        <dbReference type="ChEBI" id="CHEBI:73110"/>
        <dbReference type="ChEBI" id="CHEBI:90153"/>
    </reaction>
    <physiologicalReaction direction="left-to-right" evidence="26">
        <dbReference type="Rhea" id="RHEA:48249"/>
    </physiologicalReaction>
</comment>
<keyword evidence="13" id="KW-0443">Lipid metabolism</keyword>
<evidence type="ECO:0000256" key="15">
    <source>
        <dbReference type="ARBA" id="ARBA00023157"/>
    </source>
</evidence>
<dbReference type="InterPro" id="IPR012163">
    <property type="entry name" value="Sialyl_trans"/>
</dbReference>
<dbReference type="GO" id="GO:0047288">
    <property type="term" value="F:beta-D-galactosyl-(1-&gt;3)-N-acetyl-beta-D-galactosaminide alpha-2,3- sialyltransferase"/>
    <property type="evidence" value="ECO:0007669"/>
    <property type="project" value="UniProtKB-EC"/>
</dbReference>
<comment type="catalytic activity">
    <reaction evidence="24">
        <text>a ganglioside GM1 (d18:1(4E)) + CMP-N-acetyl-beta-neuraminate = a ganglioside GD1a (d18:1(4E)) + CMP + H(+)</text>
        <dbReference type="Rhea" id="RHEA:18021"/>
        <dbReference type="ChEBI" id="CHEBI:15378"/>
        <dbReference type="ChEBI" id="CHEBI:57812"/>
        <dbReference type="ChEBI" id="CHEBI:60377"/>
        <dbReference type="ChEBI" id="CHEBI:77709"/>
        <dbReference type="ChEBI" id="CHEBI:78445"/>
        <dbReference type="EC" id="2.4.3.2"/>
    </reaction>
    <physiologicalReaction direction="left-to-right" evidence="24">
        <dbReference type="Rhea" id="RHEA:18022"/>
    </physiologicalReaction>
</comment>
<keyword evidence="15" id="KW-1015">Disulfide bond</keyword>
<comment type="subunit">
    <text evidence="28">Homodimer; disulfide-linked. Homodimer formation occurs in the endoplasmic reticulum.</text>
</comment>
<evidence type="ECO:0000256" key="21">
    <source>
        <dbReference type="ARBA" id="ARBA00042990"/>
    </source>
</evidence>
<evidence type="ECO:0000256" key="5">
    <source>
        <dbReference type="ARBA" id="ARBA00006003"/>
    </source>
</evidence>
<evidence type="ECO:0000256" key="3">
    <source>
        <dbReference type="ARBA" id="ARBA00004922"/>
    </source>
</evidence>
<name>A0A8J6GNY5_MICOH</name>
<comment type="catalytic activity">
    <reaction evidence="23">
        <text>a ganglioside GA1 (d18:1(4E)) + CMP-N-acetyl-beta-neuraminate = a ganglioside GM1b (d18:1(4E)) + CMP + H(+)</text>
        <dbReference type="Rhea" id="RHEA:47560"/>
        <dbReference type="ChEBI" id="CHEBI:15378"/>
        <dbReference type="ChEBI" id="CHEBI:27938"/>
        <dbReference type="ChEBI" id="CHEBI:57812"/>
        <dbReference type="ChEBI" id="CHEBI:60377"/>
        <dbReference type="ChEBI" id="CHEBI:78568"/>
    </reaction>
    <physiologicalReaction direction="left-to-right" evidence="23">
        <dbReference type="Rhea" id="RHEA:47561"/>
    </physiologicalReaction>
</comment>
<evidence type="ECO:0000256" key="12">
    <source>
        <dbReference type="ARBA" id="ARBA00023034"/>
    </source>
</evidence>
<feature type="binding site" evidence="33">
    <location>
        <position position="289"/>
    </location>
    <ligand>
        <name>substrate</name>
    </ligand>
</feature>
<evidence type="ECO:0000256" key="10">
    <source>
        <dbReference type="ARBA" id="ARBA00022968"/>
    </source>
</evidence>
<keyword evidence="14" id="KW-0472">Membrane</keyword>
<evidence type="ECO:0000256" key="19">
    <source>
        <dbReference type="ARBA" id="ARBA00039107"/>
    </source>
</evidence>
<evidence type="ECO:0000256" key="9">
    <source>
        <dbReference type="ARBA" id="ARBA00022692"/>
    </source>
</evidence>
<evidence type="ECO:0000256" key="24">
    <source>
        <dbReference type="ARBA" id="ARBA00043773"/>
    </source>
</evidence>
<evidence type="ECO:0000256" key="1">
    <source>
        <dbReference type="ARBA" id="ARBA00004447"/>
    </source>
</evidence>
<feature type="disulfide bond" evidence="34">
    <location>
        <begin position="102"/>
        <end position="271"/>
    </location>
</feature>
<keyword evidence="7" id="KW-0328">Glycosyltransferase</keyword>
<evidence type="ECO:0000256" key="32">
    <source>
        <dbReference type="ARBA" id="ARBA00082805"/>
    </source>
</evidence>
<evidence type="ECO:0000256" key="18">
    <source>
        <dbReference type="ARBA" id="ARBA00039106"/>
    </source>
</evidence>
<evidence type="ECO:0000256" key="17">
    <source>
        <dbReference type="ARBA" id="ARBA00036292"/>
    </source>
</evidence>
<proteinExistence type="inferred from homology"/>
<dbReference type="InterPro" id="IPR038578">
    <property type="entry name" value="GT29-like_sf"/>
</dbReference>
<dbReference type="GO" id="GO:0097503">
    <property type="term" value="P:sialylation"/>
    <property type="evidence" value="ECO:0007669"/>
    <property type="project" value="TreeGrafter"/>
</dbReference>
<comment type="catalytic activity">
    <reaction evidence="17">
        <text>a beta-D-galactosyl-(1-&gt;3)-N-acetyl-alpha-D-galactosaminyl derivative + CMP-N-acetyl-beta-neuraminate = an N-acetyl-alpha-neuraminyl-(2-&gt;3)-beta-D-galactosyl-(1-&gt;3)-N-acetyl-alpha-D-galactosaminyl derivative + CMP + H(+)</text>
        <dbReference type="Rhea" id="RHEA:21616"/>
        <dbReference type="ChEBI" id="CHEBI:15378"/>
        <dbReference type="ChEBI" id="CHEBI:57812"/>
        <dbReference type="ChEBI" id="CHEBI:60377"/>
        <dbReference type="ChEBI" id="CHEBI:133470"/>
        <dbReference type="ChEBI" id="CHEBI:139596"/>
        <dbReference type="EC" id="2.4.3.4"/>
    </reaction>
    <physiologicalReaction direction="left-to-right" evidence="17">
        <dbReference type="Rhea" id="RHEA:21617"/>
    </physiologicalReaction>
</comment>
<evidence type="ECO:0000256" key="30">
    <source>
        <dbReference type="ARBA" id="ARBA00081228"/>
    </source>
</evidence>
<feature type="binding site" evidence="33">
    <location>
        <position position="107"/>
    </location>
    <ligand>
        <name>substrate</name>
    </ligand>
</feature>
<evidence type="ECO:0000313" key="36">
    <source>
        <dbReference type="EMBL" id="KAH0513183.1"/>
    </source>
</evidence>
<protein>
    <recommendedName>
        <fullName evidence="29">CMP-N-acetylneuraminate-beta-galactosamide-alpha-2,3-sialyltransferase 2</fullName>
        <ecNumber evidence="18">2.4.3.2</ecNumber>
        <ecNumber evidence="19">2.4.3.4</ecNumber>
    </recommendedName>
    <alternativeName>
        <fullName evidence="22">Gal-NAc6S</fullName>
    </alternativeName>
    <alternativeName>
        <fullName evidence="20">Gal-beta-1,3-GalNAc-alpha-2,3-sialyltransferase</fullName>
    </alternativeName>
    <alternativeName>
        <fullName evidence="21">Monosialoganglioside sialyltransferase</fullName>
    </alternativeName>
    <alternativeName>
        <fullName evidence="30">ST3Gal II</fullName>
    </alternativeName>
    <alternativeName>
        <fullName evidence="31">ST3GalA.2</fullName>
    </alternativeName>
    <alternativeName>
        <fullName evidence="32">Sialyltransferase 4B</fullName>
    </alternativeName>
</protein>
<comment type="similarity">
    <text evidence="5">Belongs to the glycosyltransferase 29 family.</text>
</comment>
<dbReference type="PANTHER" id="PTHR46032:SF4">
    <property type="entry name" value="CMP-N-ACETYLNEURAMINATE-BETA-GALACTOSAMIDE-ALPHA-2,3-SIALYLTRANSFERASE 2"/>
    <property type="match status" value="1"/>
</dbReference>
<feature type="binding site" evidence="33">
    <location>
        <position position="280"/>
    </location>
    <ligand>
        <name>substrate</name>
    </ligand>
</feature>
<evidence type="ECO:0000256" key="22">
    <source>
        <dbReference type="ARBA" id="ARBA00042991"/>
    </source>
</evidence>
<evidence type="ECO:0000256" key="16">
    <source>
        <dbReference type="ARBA" id="ARBA00023180"/>
    </source>
</evidence>
<evidence type="ECO:0000256" key="14">
    <source>
        <dbReference type="ARBA" id="ARBA00023136"/>
    </source>
</evidence>
<evidence type="ECO:0000256" key="28">
    <source>
        <dbReference type="ARBA" id="ARBA00062545"/>
    </source>
</evidence>
<evidence type="ECO:0000256" key="31">
    <source>
        <dbReference type="ARBA" id="ARBA00081332"/>
    </source>
</evidence>
<evidence type="ECO:0000256" key="34">
    <source>
        <dbReference type="PIRSR" id="PIRSR005557-2"/>
    </source>
</evidence>
<dbReference type="EMBL" id="JAATJU010021600">
    <property type="protein sequence ID" value="KAH0513183.1"/>
    <property type="molecule type" value="Genomic_DNA"/>
</dbReference>
<organism evidence="36 37">
    <name type="scientific">Microtus ochrogaster</name>
    <name type="common">Prairie vole</name>
    <dbReference type="NCBI Taxonomy" id="79684"/>
    <lineage>
        <taxon>Eukaryota</taxon>
        <taxon>Metazoa</taxon>
        <taxon>Chordata</taxon>
        <taxon>Craniata</taxon>
        <taxon>Vertebrata</taxon>
        <taxon>Euteleostomi</taxon>
        <taxon>Mammalia</taxon>
        <taxon>Eutheria</taxon>
        <taxon>Euarchontoglires</taxon>
        <taxon>Glires</taxon>
        <taxon>Rodentia</taxon>
        <taxon>Myomorpha</taxon>
        <taxon>Muroidea</taxon>
        <taxon>Cricetidae</taxon>
        <taxon>Arvicolinae</taxon>
        <taxon>Microtus</taxon>
    </lineage>
</organism>
<dbReference type="InterPro" id="IPR051757">
    <property type="entry name" value="Beta-gal_alpha2-3_sialyltrans"/>
</dbReference>
<dbReference type="FunFam" id="3.90.1480.20:FF:000002">
    <property type="entry name" value="CMP-N-acetylneuraminate-beta-galactosamide- alpha-2,3-sialyltransferase 2"/>
    <property type="match status" value="1"/>
</dbReference>
<feature type="binding site" evidence="33">
    <location>
        <position position="160"/>
    </location>
    <ligand>
        <name>substrate</name>
    </ligand>
</feature>
<gene>
    <name evidence="36" type="ORF">LTLLF_140440</name>
</gene>
<evidence type="ECO:0000256" key="4">
    <source>
        <dbReference type="ARBA" id="ARBA00004934"/>
    </source>
</evidence>
<dbReference type="GO" id="GO:0005576">
    <property type="term" value="C:extracellular region"/>
    <property type="evidence" value="ECO:0007669"/>
    <property type="project" value="UniProtKB-SubCell"/>
</dbReference>
<evidence type="ECO:0000256" key="33">
    <source>
        <dbReference type="PIRSR" id="PIRSR005557-1"/>
    </source>
</evidence>
<dbReference type="EC" id="2.4.3.2" evidence="18"/>
<dbReference type="InterPro" id="IPR001675">
    <property type="entry name" value="Glyco_trans_29"/>
</dbReference>
<evidence type="ECO:0000256" key="2">
    <source>
        <dbReference type="ARBA" id="ARBA00004613"/>
    </source>
</evidence>
<sequence>MPEEQPVAIEVPGVNPAEGNPLMSQSHLGELQLLTGLFQRPGSSPALGSDQASELTTTRKVTAMLQPQFKSHNTNEVLEKLFQIVPGENPYRFRDPQQCRRCAVVGNSGNLRGSGYGQDVDGHNFIMRLQVQVSRVLKNTSAHRLQFTGFVSGPSFSRMNQAPTVGFEKDVGSRTTHHFMYPESAKNLPANVSFVLVPFKALDLMWIASALSTGQIRFTYAPVKSFLRVDKEKVQIYNPAFFKYIHDRWTEHHGRYPSTGMLVLFFALHVCDEVNVYGFGADSRGNWHHYWENNRYAGEFRKTGVHDADFEAHIIDMLAKASKIEVYRGN</sequence>
<comment type="pathway">
    <text evidence="3">Protein modification; protein glycosylation.</text>
</comment>
<evidence type="ECO:0000256" key="27">
    <source>
        <dbReference type="ARBA" id="ARBA00052027"/>
    </source>
</evidence>
<evidence type="ECO:0000256" key="26">
    <source>
        <dbReference type="ARBA" id="ARBA00047509"/>
    </source>
</evidence>
<accession>A0A8J6GNY5</accession>
<evidence type="ECO:0000256" key="23">
    <source>
        <dbReference type="ARBA" id="ARBA00043673"/>
    </source>
</evidence>
<feature type="region of interest" description="Disordered" evidence="35">
    <location>
        <begin position="1"/>
        <end position="21"/>
    </location>
</feature>
<dbReference type="GO" id="GO:0006629">
    <property type="term" value="P:lipid metabolic process"/>
    <property type="evidence" value="ECO:0007669"/>
    <property type="project" value="UniProtKB-KW"/>
</dbReference>
<feature type="binding site" evidence="33">
    <location>
        <position position="306"/>
    </location>
    <ligand>
        <name>substrate</name>
    </ligand>
</feature>
<evidence type="ECO:0000256" key="7">
    <source>
        <dbReference type="ARBA" id="ARBA00022676"/>
    </source>
</evidence>
<dbReference type="EC" id="2.4.3.4" evidence="19"/>
<feature type="binding site" evidence="33">
    <location>
        <position position="256"/>
    </location>
    <ligand>
        <name>substrate</name>
    </ligand>
</feature>
<comment type="caution">
    <text evidence="36">The sequence shown here is derived from an EMBL/GenBank/DDBJ whole genome shotgun (WGS) entry which is preliminary data.</text>
</comment>
<dbReference type="PANTHER" id="PTHR46032">
    <property type="entry name" value="ALPHA-2,3-SIALYLTRANSFERASE ST3GAL I ISOFORM X1"/>
    <property type="match status" value="1"/>
</dbReference>
<evidence type="ECO:0000256" key="29">
    <source>
        <dbReference type="ARBA" id="ARBA00072809"/>
    </source>
</evidence>
<evidence type="ECO:0000256" key="20">
    <source>
        <dbReference type="ARBA" id="ARBA00042448"/>
    </source>
</evidence>
<keyword evidence="9" id="KW-0812">Transmembrane</keyword>
<evidence type="ECO:0000256" key="8">
    <source>
        <dbReference type="ARBA" id="ARBA00022679"/>
    </source>
</evidence>
<reference evidence="36" key="1">
    <citation type="submission" date="2020-03" db="EMBL/GenBank/DDBJ databases">
        <title>Studies in the Genomics of Life Span.</title>
        <authorList>
            <person name="Glass D."/>
        </authorList>
    </citation>
    <scope>NUCLEOTIDE SEQUENCE</scope>
    <source>
        <strain evidence="36">LTLLF</strain>
        <tissue evidence="36">Muscle</tissue>
    </source>
</reference>
<comment type="catalytic activity">
    <reaction evidence="25">
        <text>a ganglioside GA1 + CMP-N-acetyl-beta-neuraminate = a ganglioside GM1b + CMP + H(+)</text>
        <dbReference type="Rhea" id="RHEA:48244"/>
        <dbReference type="ChEBI" id="CHEBI:15378"/>
        <dbReference type="ChEBI" id="CHEBI:57812"/>
        <dbReference type="ChEBI" id="CHEBI:60377"/>
        <dbReference type="ChEBI" id="CHEBI:88069"/>
        <dbReference type="ChEBI" id="CHEBI:90151"/>
    </reaction>
    <physiologicalReaction direction="left-to-right" evidence="25">
        <dbReference type="Rhea" id="RHEA:48245"/>
    </physiologicalReaction>
</comment>
<feature type="binding site" evidence="33">
    <location>
        <position position="220"/>
    </location>
    <ligand>
        <name>substrate</name>
    </ligand>
</feature>
<keyword evidence="16" id="KW-0325">Glycoprotein</keyword>
<evidence type="ECO:0000313" key="37">
    <source>
        <dbReference type="Proteomes" id="UP000710432"/>
    </source>
</evidence>
<keyword evidence="10" id="KW-0735">Signal-anchor</keyword>
<evidence type="ECO:0000256" key="25">
    <source>
        <dbReference type="ARBA" id="ARBA00043816"/>
    </source>
</evidence>
<evidence type="ECO:0000256" key="11">
    <source>
        <dbReference type="ARBA" id="ARBA00022989"/>
    </source>
</evidence>
<evidence type="ECO:0000256" key="13">
    <source>
        <dbReference type="ARBA" id="ARBA00023098"/>
    </source>
</evidence>
<comment type="pathway">
    <text evidence="4">Glycolipid biosynthesis.</text>
</comment>
<feature type="binding site" evidence="33">
    <location>
        <position position="260"/>
    </location>
    <ligand>
        <name>substrate</name>
    </ligand>
</feature>
<keyword evidence="6" id="KW-0964">Secreted</keyword>
<feature type="binding site" evidence="33">
    <location>
        <position position="66"/>
    </location>
    <ligand>
        <name>substrate</name>
    </ligand>
</feature>
<evidence type="ECO:0000256" key="6">
    <source>
        <dbReference type="ARBA" id="ARBA00022525"/>
    </source>
</evidence>
<comment type="catalytic activity">
    <reaction evidence="27">
        <text>a globoside GalGb4Cer + CMP-N-acetyl-beta-neuraminate = a globoside MSGG + CMP + H(+)</text>
        <dbReference type="Rhea" id="RHEA:65372"/>
        <dbReference type="ChEBI" id="CHEBI:15378"/>
        <dbReference type="ChEBI" id="CHEBI:57812"/>
        <dbReference type="ChEBI" id="CHEBI:60377"/>
        <dbReference type="ChEBI" id="CHEBI:140623"/>
        <dbReference type="ChEBI" id="CHEBI:140691"/>
    </reaction>
    <physiologicalReaction direction="left-to-right" evidence="27">
        <dbReference type="Rhea" id="RHEA:65373"/>
    </physiologicalReaction>
</comment>